<feature type="domain" description="ABC transporter" evidence="14">
    <location>
        <begin position="311"/>
        <end position="548"/>
    </location>
</feature>
<gene>
    <name evidence="15" type="ORF">CRD60_00510</name>
</gene>
<dbReference type="SUPFAM" id="SSF52540">
    <property type="entry name" value="P-loop containing nucleoside triphosphate hydrolases"/>
    <property type="match status" value="2"/>
</dbReference>
<feature type="transmembrane region" description="Helical" evidence="13">
    <location>
        <begin position="783"/>
        <end position="802"/>
    </location>
</feature>
<feature type="transmembrane region" description="Helical" evidence="13">
    <location>
        <begin position="643"/>
        <end position="663"/>
    </location>
</feature>
<evidence type="ECO:0000259" key="14">
    <source>
        <dbReference type="PROSITE" id="PS50893"/>
    </source>
</evidence>
<dbReference type="InterPro" id="IPR017871">
    <property type="entry name" value="ABC_transporter-like_CS"/>
</dbReference>
<keyword evidence="7" id="KW-0547">Nucleotide-binding</keyword>
<dbReference type="GO" id="GO:0005524">
    <property type="term" value="F:ATP binding"/>
    <property type="evidence" value="ECO:0007669"/>
    <property type="project" value="UniProtKB-KW"/>
</dbReference>
<evidence type="ECO:0000256" key="5">
    <source>
        <dbReference type="ARBA" id="ARBA00022475"/>
    </source>
</evidence>
<dbReference type="CDD" id="cd03225">
    <property type="entry name" value="ABC_cobalt_CbiO_domain1"/>
    <property type="match status" value="2"/>
</dbReference>
<dbReference type="EMBL" id="PDCG01000001">
    <property type="protein sequence ID" value="RBP98390.1"/>
    <property type="molecule type" value="Genomic_DNA"/>
</dbReference>
<dbReference type="SMART" id="SM00382">
    <property type="entry name" value="AAA"/>
    <property type="match status" value="2"/>
</dbReference>
<dbReference type="OrthoDB" id="501320at2"/>
<dbReference type="Pfam" id="PF00005">
    <property type="entry name" value="ABC_tran"/>
    <property type="match status" value="2"/>
</dbReference>
<feature type="domain" description="ABC transporter" evidence="14">
    <location>
        <begin position="12"/>
        <end position="251"/>
    </location>
</feature>
<proteinExistence type="inferred from homology"/>
<evidence type="ECO:0000256" key="1">
    <source>
        <dbReference type="ARBA" id="ARBA00004141"/>
    </source>
</evidence>
<evidence type="ECO:0000256" key="9">
    <source>
        <dbReference type="ARBA" id="ARBA00022967"/>
    </source>
</evidence>
<evidence type="ECO:0000256" key="10">
    <source>
        <dbReference type="ARBA" id="ARBA00022989"/>
    </source>
</evidence>
<dbReference type="PROSITE" id="PS00211">
    <property type="entry name" value="ABC_TRANSPORTER_1"/>
    <property type="match status" value="2"/>
</dbReference>
<evidence type="ECO:0000256" key="2">
    <source>
        <dbReference type="ARBA" id="ARBA00004236"/>
    </source>
</evidence>
<evidence type="ECO:0000256" key="12">
    <source>
        <dbReference type="SAM" id="MobiDB-lite"/>
    </source>
</evidence>
<feature type="region of interest" description="Disordered" evidence="12">
    <location>
        <begin position="232"/>
        <end position="307"/>
    </location>
</feature>
<dbReference type="GO" id="GO:0043190">
    <property type="term" value="C:ATP-binding cassette (ABC) transporter complex"/>
    <property type="evidence" value="ECO:0007669"/>
    <property type="project" value="TreeGrafter"/>
</dbReference>
<comment type="similarity">
    <text evidence="3">Belongs to the ABC transporter superfamily.</text>
</comment>
<dbReference type="NCBIfam" id="NF010167">
    <property type="entry name" value="PRK13648.1"/>
    <property type="match status" value="2"/>
</dbReference>
<name>A0A366K9G6_9BIFI</name>
<dbReference type="Gene3D" id="3.40.50.300">
    <property type="entry name" value="P-loop containing nucleotide triphosphate hydrolases"/>
    <property type="match status" value="2"/>
</dbReference>
<sequence>MQLGSLSPTPVVALDHISFSYDSGQHWVLDDLSLTIEAGQRICLIGANGSGKSTLARIIAGLITPDRGQVNLLGHPVFDEEGPRSDQYRMARRGIGAVFQNPDDQIVTTVVEDDLAFGPENLGLDHATIGHRIVYGLDAVAMGEHRLDNPTRLSGGQQQRIAIAGMLAMSPQMLVLDEPTAMLDADAQSEVMAVLDSLQGQGTTIVLVTHKPSETLQADRIVTVEHGRLTNIANPYRPGGKAGKSQTHSPAYGPAARHDADGSLHAGAFAHAGDGLQPASASKPADHSPDLAGKGHLQAGQSPAVGQEPAIQVSHVTMSYSREDQPTLYDLSLRVARGETVALMGPNGSGKSTLARLLAALAWPDQGSISVEGISLAKPSKQDRRNLRQHVGFVMQHPERQLFAETVAQDVAYGPRNQKLDPAEVNSRVTRALAALHIEDLADRSPFSLSGGQQRLVAIAGVIACRPSLLILDEPTAGLDTMASRRIYELIELLHLQGTTIVLITHSAEEARLLADRTICLPGHDQQADGQGAGKPAEPATAAASTPQVSSYIGSMDPRVKTLGFLALMFSFFAISTPLQLGLSLVLVLGICAAARTSPVKLLVSTRVLVLLFVIMSALNLFLDHSGHILLALGPLSISSGGVQTAVIYAARLMLAIMLGALLMETTTPTQLTDAFGSLLTPFKALGLHGQELALVMSLAFRFLPTLGQEARSIIDAQSARGGSIETGSPAARLRALGAIIVPVFAGAIRHADNLSLALDARCYEQGIHRTHWRIMRVRPSDAVFVIIVAAYILALLGLKMAL</sequence>
<evidence type="ECO:0000256" key="3">
    <source>
        <dbReference type="ARBA" id="ARBA00005417"/>
    </source>
</evidence>
<keyword evidence="4" id="KW-0813">Transport</keyword>
<keyword evidence="9" id="KW-1278">Translocase</keyword>
<evidence type="ECO:0000256" key="8">
    <source>
        <dbReference type="ARBA" id="ARBA00022840"/>
    </source>
</evidence>
<evidence type="ECO:0000256" key="4">
    <source>
        <dbReference type="ARBA" id="ARBA00022448"/>
    </source>
</evidence>
<evidence type="ECO:0000256" key="11">
    <source>
        <dbReference type="ARBA" id="ARBA00023136"/>
    </source>
</evidence>
<dbReference type="InterPro" id="IPR027417">
    <property type="entry name" value="P-loop_NTPase"/>
</dbReference>
<dbReference type="InterPro" id="IPR003339">
    <property type="entry name" value="ABC/ECF_trnsptr_transmembrane"/>
</dbReference>
<dbReference type="RefSeq" id="WP_113859369.1">
    <property type="nucleotide sequence ID" value="NZ_PDCG01000001.1"/>
</dbReference>
<accession>A0A366K9G6</accession>
<reference evidence="15 16" key="1">
    <citation type="submission" date="2017-10" db="EMBL/GenBank/DDBJ databases">
        <title>Bifidobacterium xylocopum sp. nov. and Bifidobacterium aemilianum sp. nov., from the carpenter bee (Xylocopa violacea) digestive tract.</title>
        <authorList>
            <person name="Alberoni D."/>
            <person name="Baffoni L."/>
            <person name="Di Gioia D."/>
            <person name="Gaggia F."/>
            <person name="Biavati B."/>
        </authorList>
    </citation>
    <scope>NUCLEOTIDE SEQUENCE [LARGE SCALE GENOMIC DNA]</scope>
    <source>
        <strain evidence="15 16">XV10</strain>
    </source>
</reference>
<dbReference type="AlphaFoldDB" id="A0A366K9G6"/>
<dbReference type="PANTHER" id="PTHR43553:SF24">
    <property type="entry name" value="ENERGY-COUPLING FACTOR TRANSPORTER ATP-BINDING PROTEIN ECFA1"/>
    <property type="match status" value="1"/>
</dbReference>
<dbReference type="PANTHER" id="PTHR43553">
    <property type="entry name" value="HEAVY METAL TRANSPORTER"/>
    <property type="match status" value="1"/>
</dbReference>
<comment type="caution">
    <text evidence="15">The sequence shown here is derived from an EMBL/GenBank/DDBJ whole genome shotgun (WGS) entry which is preliminary data.</text>
</comment>
<dbReference type="InterPro" id="IPR050095">
    <property type="entry name" value="ECF_ABC_transporter_ATP-bd"/>
</dbReference>
<evidence type="ECO:0000313" key="16">
    <source>
        <dbReference type="Proteomes" id="UP000252530"/>
    </source>
</evidence>
<keyword evidence="11 13" id="KW-0472">Membrane</keyword>
<dbReference type="FunFam" id="3.40.50.300:FF:000224">
    <property type="entry name" value="Energy-coupling factor transporter ATP-binding protein EcfA"/>
    <property type="match status" value="1"/>
</dbReference>
<evidence type="ECO:0000256" key="7">
    <source>
        <dbReference type="ARBA" id="ARBA00022741"/>
    </source>
</evidence>
<comment type="subcellular location">
    <subcellularLocation>
        <location evidence="2">Cell membrane</location>
    </subcellularLocation>
    <subcellularLocation>
        <location evidence="1">Membrane</location>
        <topology evidence="1">Multi-pass membrane protein</topology>
    </subcellularLocation>
</comment>
<protein>
    <submittedName>
        <fullName evidence="15">Cobalt ABC transporter</fullName>
    </submittedName>
</protein>
<dbReference type="InterPro" id="IPR003439">
    <property type="entry name" value="ABC_transporter-like_ATP-bd"/>
</dbReference>
<keyword evidence="8" id="KW-0067">ATP-binding</keyword>
<evidence type="ECO:0000256" key="6">
    <source>
        <dbReference type="ARBA" id="ARBA00022692"/>
    </source>
</evidence>
<keyword evidence="10 13" id="KW-1133">Transmembrane helix</keyword>
<dbReference type="Pfam" id="PF02361">
    <property type="entry name" value="CbiQ"/>
    <property type="match status" value="1"/>
</dbReference>
<organism evidence="15 16">
    <name type="scientific">Bifidobacterium aemilianum</name>
    <dbReference type="NCBI Taxonomy" id="2493120"/>
    <lineage>
        <taxon>Bacteria</taxon>
        <taxon>Bacillati</taxon>
        <taxon>Actinomycetota</taxon>
        <taxon>Actinomycetes</taxon>
        <taxon>Bifidobacteriales</taxon>
        <taxon>Bifidobacteriaceae</taxon>
        <taxon>Bifidobacterium</taxon>
    </lineage>
</organism>
<dbReference type="CDD" id="cd16914">
    <property type="entry name" value="EcfT"/>
    <property type="match status" value="1"/>
</dbReference>
<evidence type="ECO:0000313" key="15">
    <source>
        <dbReference type="EMBL" id="RBP98390.1"/>
    </source>
</evidence>
<keyword evidence="6 13" id="KW-0812">Transmembrane</keyword>
<dbReference type="Proteomes" id="UP000252530">
    <property type="component" value="Unassembled WGS sequence"/>
</dbReference>
<dbReference type="GO" id="GO:0042626">
    <property type="term" value="F:ATPase-coupled transmembrane transporter activity"/>
    <property type="evidence" value="ECO:0007669"/>
    <property type="project" value="TreeGrafter"/>
</dbReference>
<evidence type="ECO:0000256" key="13">
    <source>
        <dbReference type="SAM" id="Phobius"/>
    </source>
</evidence>
<keyword evidence="16" id="KW-1185">Reference proteome</keyword>
<dbReference type="InterPro" id="IPR015856">
    <property type="entry name" value="ABC_transpr_CbiO/EcfA_su"/>
</dbReference>
<keyword evidence="5" id="KW-1003">Cell membrane</keyword>
<dbReference type="InterPro" id="IPR003593">
    <property type="entry name" value="AAA+_ATPase"/>
</dbReference>
<feature type="transmembrane region" description="Helical" evidence="13">
    <location>
        <begin position="602"/>
        <end position="623"/>
    </location>
</feature>
<feature type="transmembrane region" description="Helical" evidence="13">
    <location>
        <begin position="565"/>
        <end position="595"/>
    </location>
</feature>
<dbReference type="GO" id="GO:0016887">
    <property type="term" value="F:ATP hydrolysis activity"/>
    <property type="evidence" value="ECO:0007669"/>
    <property type="project" value="InterPro"/>
</dbReference>
<dbReference type="PROSITE" id="PS50893">
    <property type="entry name" value="ABC_TRANSPORTER_2"/>
    <property type="match status" value="2"/>
</dbReference>